<dbReference type="EMBL" id="BSFI01000006">
    <property type="protein sequence ID" value="GLK67459.1"/>
    <property type="molecule type" value="Genomic_DNA"/>
</dbReference>
<organism evidence="3 4">
    <name type="scientific">Hansschlegelia plantiphila</name>
    <dbReference type="NCBI Taxonomy" id="374655"/>
    <lineage>
        <taxon>Bacteria</taxon>
        <taxon>Pseudomonadati</taxon>
        <taxon>Pseudomonadota</taxon>
        <taxon>Alphaproteobacteria</taxon>
        <taxon>Hyphomicrobiales</taxon>
        <taxon>Methylopilaceae</taxon>
        <taxon>Hansschlegelia</taxon>
    </lineage>
</organism>
<feature type="transmembrane region" description="Helical" evidence="1">
    <location>
        <begin position="94"/>
        <end position="113"/>
    </location>
</feature>
<evidence type="ECO:0000259" key="2">
    <source>
        <dbReference type="Pfam" id="PF01757"/>
    </source>
</evidence>
<dbReference type="RefSeq" id="WP_271167715.1">
    <property type="nucleotide sequence ID" value="NZ_BSFI01000006.1"/>
</dbReference>
<dbReference type="Proteomes" id="UP001143372">
    <property type="component" value="Unassembled WGS sequence"/>
</dbReference>
<dbReference type="PANTHER" id="PTHR23028">
    <property type="entry name" value="ACETYLTRANSFERASE"/>
    <property type="match status" value="1"/>
</dbReference>
<dbReference type="InterPro" id="IPR050879">
    <property type="entry name" value="Acyltransferase_3"/>
</dbReference>
<feature type="transmembrane region" description="Helical" evidence="1">
    <location>
        <begin position="259"/>
        <end position="276"/>
    </location>
</feature>
<accession>A0A9W6J140</accession>
<evidence type="ECO:0000313" key="4">
    <source>
        <dbReference type="Proteomes" id="UP001143372"/>
    </source>
</evidence>
<gene>
    <name evidence="3" type="ORF">GCM10008179_10970</name>
</gene>
<dbReference type="GO" id="GO:0016020">
    <property type="term" value="C:membrane"/>
    <property type="evidence" value="ECO:0007669"/>
    <property type="project" value="TreeGrafter"/>
</dbReference>
<feature type="transmembrane region" description="Helical" evidence="1">
    <location>
        <begin position="180"/>
        <end position="198"/>
    </location>
</feature>
<dbReference type="PANTHER" id="PTHR23028:SF131">
    <property type="entry name" value="BLR2367 PROTEIN"/>
    <property type="match status" value="1"/>
</dbReference>
<dbReference type="Pfam" id="PF01757">
    <property type="entry name" value="Acyl_transf_3"/>
    <property type="match status" value="1"/>
</dbReference>
<keyword evidence="4" id="KW-1185">Reference proteome</keyword>
<dbReference type="InterPro" id="IPR002656">
    <property type="entry name" value="Acyl_transf_3_dom"/>
</dbReference>
<proteinExistence type="predicted"/>
<dbReference type="GO" id="GO:0016747">
    <property type="term" value="F:acyltransferase activity, transferring groups other than amino-acyl groups"/>
    <property type="evidence" value="ECO:0007669"/>
    <property type="project" value="InterPro"/>
</dbReference>
<keyword evidence="3" id="KW-0012">Acyltransferase</keyword>
<protein>
    <submittedName>
        <fullName evidence="3">Acyltransferase</fullName>
    </submittedName>
</protein>
<feature type="transmembrane region" description="Helical" evidence="1">
    <location>
        <begin position="51"/>
        <end position="73"/>
    </location>
</feature>
<keyword evidence="1" id="KW-0472">Membrane</keyword>
<feature type="domain" description="Acyltransferase 3" evidence="2">
    <location>
        <begin position="19"/>
        <end position="346"/>
    </location>
</feature>
<feature type="transmembrane region" description="Helical" evidence="1">
    <location>
        <begin position="297"/>
        <end position="318"/>
    </location>
</feature>
<feature type="transmembrane region" description="Helical" evidence="1">
    <location>
        <begin position="204"/>
        <end position="223"/>
    </location>
</feature>
<feature type="transmembrane region" description="Helical" evidence="1">
    <location>
        <begin position="235"/>
        <end position="253"/>
    </location>
</feature>
<reference evidence="3" key="2">
    <citation type="submission" date="2023-01" db="EMBL/GenBank/DDBJ databases">
        <authorList>
            <person name="Sun Q."/>
            <person name="Evtushenko L."/>
        </authorList>
    </citation>
    <scope>NUCLEOTIDE SEQUENCE</scope>
    <source>
        <strain evidence="3">VKM B-2347</strain>
    </source>
</reference>
<keyword evidence="1" id="KW-0812">Transmembrane</keyword>
<dbReference type="AlphaFoldDB" id="A0A9W6J140"/>
<dbReference type="GO" id="GO:0000271">
    <property type="term" value="P:polysaccharide biosynthetic process"/>
    <property type="evidence" value="ECO:0007669"/>
    <property type="project" value="TreeGrafter"/>
</dbReference>
<feature type="transmembrane region" description="Helical" evidence="1">
    <location>
        <begin position="157"/>
        <end position="173"/>
    </location>
</feature>
<evidence type="ECO:0000313" key="3">
    <source>
        <dbReference type="EMBL" id="GLK67459.1"/>
    </source>
</evidence>
<keyword evidence="1" id="KW-1133">Transmembrane helix</keyword>
<reference evidence="3" key="1">
    <citation type="journal article" date="2014" name="Int. J. Syst. Evol. Microbiol.">
        <title>Complete genome sequence of Corynebacterium casei LMG S-19264T (=DSM 44701T), isolated from a smear-ripened cheese.</title>
        <authorList>
            <consortium name="US DOE Joint Genome Institute (JGI-PGF)"/>
            <person name="Walter F."/>
            <person name="Albersmeier A."/>
            <person name="Kalinowski J."/>
            <person name="Ruckert C."/>
        </authorList>
    </citation>
    <scope>NUCLEOTIDE SEQUENCE</scope>
    <source>
        <strain evidence="3">VKM B-2347</strain>
    </source>
</reference>
<name>A0A9W6J140_9HYPH</name>
<comment type="caution">
    <text evidence="3">The sequence shown here is derived from an EMBL/GenBank/DDBJ whole genome shotgun (WGS) entry which is preliminary data.</text>
</comment>
<sequence>MNPPAPEPMPLGRGEMLELTSARGIAALAVVLYHVDAYCGGVIYRALPTPYFGPLAVDFFFVLSGFVMAHVYGRSWAEGRYSHAGFLVRRFARIWPLHMACLLLVAAIVLGGAKAGLAPQWEPTWSSFLAHAAMLHATGLSPEKAWNQPSWSVSAEWTAYLAFPLYLMLANLFRSPIAKLAAAAGLLAALWLCLKALFGLDFFTLTTFGALRIIPLFFAGIVLRQIMGLGYGRALDVSALNRLLLAAVAALYLGMAFQAPFAAMWVLLLALLYLLALRSQRDAGDVMRSAPMVWSGAISYALYLVHGPVLMVVYGLGSKLAGVSSDLGKLALGGVAIVIAVTGAAIAHHLIEVPAQRLILRIGHQAKRPQPAAEPAA</sequence>
<evidence type="ECO:0000256" key="1">
    <source>
        <dbReference type="SAM" id="Phobius"/>
    </source>
</evidence>
<keyword evidence="3" id="KW-0808">Transferase</keyword>
<feature type="transmembrane region" description="Helical" evidence="1">
    <location>
        <begin position="330"/>
        <end position="351"/>
    </location>
</feature>